<keyword evidence="3 5" id="KW-1133">Transmembrane helix</keyword>
<keyword evidence="2 5" id="KW-0812">Transmembrane</keyword>
<evidence type="ECO:0000256" key="2">
    <source>
        <dbReference type="ARBA" id="ARBA00022692"/>
    </source>
</evidence>
<evidence type="ECO:0000256" key="4">
    <source>
        <dbReference type="ARBA" id="ARBA00023136"/>
    </source>
</evidence>
<dbReference type="PANTHER" id="PTHR31234:SF8">
    <property type="entry name" value="EXPRESSED PROTEIN"/>
    <property type="match status" value="1"/>
</dbReference>
<feature type="domain" description="Late embryogenesis abundant protein LEA-2 subgroup" evidence="6">
    <location>
        <begin position="91"/>
        <end position="192"/>
    </location>
</feature>
<gene>
    <name evidence="7" type="ORF">GOP47_0004870</name>
</gene>
<name>A0A9D4ZN37_ADICA</name>
<dbReference type="InterPro" id="IPR004864">
    <property type="entry name" value="LEA_2"/>
</dbReference>
<dbReference type="Proteomes" id="UP000886520">
    <property type="component" value="Chromosome 5"/>
</dbReference>
<comment type="subcellular location">
    <subcellularLocation>
        <location evidence="1">Membrane</location>
        <topology evidence="1">Single-pass membrane protein</topology>
    </subcellularLocation>
</comment>
<keyword evidence="4 5" id="KW-0472">Membrane</keyword>
<dbReference type="GO" id="GO:0005886">
    <property type="term" value="C:plasma membrane"/>
    <property type="evidence" value="ECO:0007669"/>
    <property type="project" value="TreeGrafter"/>
</dbReference>
<evidence type="ECO:0000256" key="3">
    <source>
        <dbReference type="ARBA" id="ARBA00022989"/>
    </source>
</evidence>
<evidence type="ECO:0000313" key="8">
    <source>
        <dbReference type="Proteomes" id="UP000886520"/>
    </source>
</evidence>
<dbReference type="GO" id="GO:0098542">
    <property type="term" value="P:defense response to other organism"/>
    <property type="evidence" value="ECO:0007669"/>
    <property type="project" value="InterPro"/>
</dbReference>
<feature type="transmembrane region" description="Helical" evidence="5">
    <location>
        <begin position="21"/>
        <end position="50"/>
    </location>
</feature>
<dbReference type="AlphaFoldDB" id="A0A9D4ZN37"/>
<dbReference type="EMBL" id="JABFUD020000005">
    <property type="protein sequence ID" value="KAI5079391.1"/>
    <property type="molecule type" value="Genomic_DNA"/>
</dbReference>
<dbReference type="OrthoDB" id="2016264at2759"/>
<evidence type="ECO:0000256" key="1">
    <source>
        <dbReference type="ARBA" id="ARBA00004167"/>
    </source>
</evidence>
<sequence>MAYGRLDMPSSYHESAPRHGLCNCCCCISLSLLFLLLIAIGIALFFILVLKPTKPEFVLESASIQDFKVDREVQGLTNFAIYLSMNIALVFSASNPNKVAINYSPTEFNCVYKDAILGVAKVPSFHQAAHSHSALTAVLVVDHVNILQASSVDLLNDATVNDRVALTINGPVKARIKVLGINSPKVEVNVNCRLVIHPQEREIASRDCNLGQVTLSD</sequence>
<accession>A0A9D4ZN37</accession>
<dbReference type="SUPFAM" id="SSF117070">
    <property type="entry name" value="LEA14-like"/>
    <property type="match status" value="1"/>
</dbReference>
<protein>
    <recommendedName>
        <fullName evidence="6">Late embryogenesis abundant protein LEA-2 subgroup domain-containing protein</fullName>
    </recommendedName>
</protein>
<dbReference type="PANTHER" id="PTHR31234">
    <property type="entry name" value="LATE EMBRYOGENESIS ABUNDANT (LEA) HYDROXYPROLINE-RICH GLYCOPROTEIN FAMILY"/>
    <property type="match status" value="1"/>
</dbReference>
<dbReference type="InterPro" id="IPR044839">
    <property type="entry name" value="NDR1-like"/>
</dbReference>
<reference evidence="7 8" key="1">
    <citation type="submission" date="2021-01" db="EMBL/GenBank/DDBJ databases">
        <title>Adiantum capillus-veneris genome.</title>
        <authorList>
            <person name="Fang Y."/>
            <person name="Liao Q."/>
        </authorList>
    </citation>
    <scope>NUCLEOTIDE SEQUENCE [LARGE SCALE GENOMIC DNA]</scope>
    <source>
        <strain evidence="7">H3</strain>
        <tissue evidence="7">Leaf</tissue>
    </source>
</reference>
<proteinExistence type="predicted"/>
<dbReference type="Pfam" id="PF03168">
    <property type="entry name" value="LEA_2"/>
    <property type="match status" value="1"/>
</dbReference>
<keyword evidence="8" id="KW-1185">Reference proteome</keyword>
<organism evidence="7 8">
    <name type="scientific">Adiantum capillus-veneris</name>
    <name type="common">Maidenhair fern</name>
    <dbReference type="NCBI Taxonomy" id="13818"/>
    <lineage>
        <taxon>Eukaryota</taxon>
        <taxon>Viridiplantae</taxon>
        <taxon>Streptophyta</taxon>
        <taxon>Embryophyta</taxon>
        <taxon>Tracheophyta</taxon>
        <taxon>Polypodiopsida</taxon>
        <taxon>Polypodiidae</taxon>
        <taxon>Polypodiales</taxon>
        <taxon>Pteridineae</taxon>
        <taxon>Pteridaceae</taxon>
        <taxon>Vittarioideae</taxon>
        <taxon>Adiantum</taxon>
    </lineage>
</organism>
<evidence type="ECO:0000259" key="6">
    <source>
        <dbReference type="Pfam" id="PF03168"/>
    </source>
</evidence>
<evidence type="ECO:0000313" key="7">
    <source>
        <dbReference type="EMBL" id="KAI5079391.1"/>
    </source>
</evidence>
<evidence type="ECO:0000256" key="5">
    <source>
        <dbReference type="SAM" id="Phobius"/>
    </source>
</evidence>
<comment type="caution">
    <text evidence="7">The sequence shown here is derived from an EMBL/GenBank/DDBJ whole genome shotgun (WGS) entry which is preliminary data.</text>
</comment>